<dbReference type="PATRIC" id="fig|45070.6.peg.1436"/>
<evidence type="ECO:0000313" key="1">
    <source>
        <dbReference type="EMBL" id="KTD36383.1"/>
    </source>
</evidence>
<protein>
    <submittedName>
        <fullName evidence="1">Uncharacterized protein</fullName>
    </submittedName>
</protein>
<dbReference type="AlphaFoldDB" id="A0A0W0WVQ7"/>
<evidence type="ECO:0000313" key="2">
    <source>
        <dbReference type="Proteomes" id="UP000054725"/>
    </source>
</evidence>
<proteinExistence type="predicted"/>
<organism evidence="1 2">
    <name type="scientific">Legionella nautarum</name>
    <dbReference type="NCBI Taxonomy" id="45070"/>
    <lineage>
        <taxon>Bacteria</taxon>
        <taxon>Pseudomonadati</taxon>
        <taxon>Pseudomonadota</taxon>
        <taxon>Gammaproteobacteria</taxon>
        <taxon>Legionellales</taxon>
        <taxon>Legionellaceae</taxon>
        <taxon>Legionella</taxon>
    </lineage>
</organism>
<gene>
    <name evidence="1" type="ORF">Lnau_1367</name>
</gene>
<dbReference type="EMBL" id="LNYO01000013">
    <property type="protein sequence ID" value="KTD36383.1"/>
    <property type="molecule type" value="Genomic_DNA"/>
</dbReference>
<keyword evidence="2" id="KW-1185">Reference proteome</keyword>
<sequence length="280" mass="32282">MKKYYIVAPKSKLYPLRDGISGSVKRSYENLLDEKQVFVFYENKEDAEQVHKHGSLIFEILVLDEDKFKSSKEGPQSKEIKSPFQPSKIIHFKNKTYEATFDLRNMIAMSLEGSYTPWQEEIQINMPNPKRVPEKYCGFFRKNSNFHDYFTKTPKKEAKITASEAIDAAIDLFDDYAKKSWFNRSTDNASITDWLVSWFHYGRNHAELARRISSDLSSKEGNADEALTYLIMTRKTLAERGANMSGSMIRRLDFAISNLAQMTSDNEETLDSESSSVQPN</sequence>
<name>A0A0W0WVQ7_9GAMM</name>
<dbReference type="RefSeq" id="WP_058504385.1">
    <property type="nucleotide sequence ID" value="NZ_CAAAIF010000014.1"/>
</dbReference>
<comment type="caution">
    <text evidence="1">The sequence shown here is derived from an EMBL/GenBank/DDBJ whole genome shotgun (WGS) entry which is preliminary data.</text>
</comment>
<dbReference type="OrthoDB" id="9894107at2"/>
<dbReference type="Proteomes" id="UP000054725">
    <property type="component" value="Unassembled WGS sequence"/>
</dbReference>
<accession>A0A0W0WVQ7</accession>
<reference evidence="1 2" key="1">
    <citation type="submission" date="2015-11" db="EMBL/GenBank/DDBJ databases">
        <title>Genomic analysis of 38 Legionella species identifies large and diverse effector repertoires.</title>
        <authorList>
            <person name="Burstein D."/>
            <person name="Amaro F."/>
            <person name="Zusman T."/>
            <person name="Lifshitz Z."/>
            <person name="Cohen O."/>
            <person name="Gilbert J.A."/>
            <person name="Pupko T."/>
            <person name="Shuman H.A."/>
            <person name="Segal G."/>
        </authorList>
    </citation>
    <scope>NUCLEOTIDE SEQUENCE [LARGE SCALE GENOMIC DNA]</scope>
    <source>
        <strain evidence="1 2">ATCC 49506</strain>
    </source>
</reference>